<feature type="region of interest" description="Disordered" evidence="1">
    <location>
        <begin position="276"/>
        <end position="321"/>
    </location>
</feature>
<reference evidence="2" key="1">
    <citation type="submission" date="2023-10" db="EMBL/GenBank/DDBJ databases">
        <authorList>
            <person name="Chen Y."/>
            <person name="Shah S."/>
            <person name="Dougan E. K."/>
            <person name="Thang M."/>
            <person name="Chan C."/>
        </authorList>
    </citation>
    <scope>NUCLEOTIDE SEQUENCE [LARGE SCALE GENOMIC DNA]</scope>
</reference>
<organism evidence="2 3">
    <name type="scientific">Prorocentrum cordatum</name>
    <dbReference type="NCBI Taxonomy" id="2364126"/>
    <lineage>
        <taxon>Eukaryota</taxon>
        <taxon>Sar</taxon>
        <taxon>Alveolata</taxon>
        <taxon>Dinophyceae</taxon>
        <taxon>Prorocentrales</taxon>
        <taxon>Prorocentraceae</taxon>
        <taxon>Prorocentrum</taxon>
    </lineage>
</organism>
<proteinExistence type="predicted"/>
<protein>
    <submittedName>
        <fullName evidence="2">Uncharacterized protein</fullName>
    </submittedName>
</protein>
<comment type="caution">
    <text evidence="2">The sequence shown here is derived from an EMBL/GenBank/DDBJ whole genome shotgun (WGS) entry which is preliminary data.</text>
</comment>
<feature type="region of interest" description="Disordered" evidence="1">
    <location>
        <begin position="201"/>
        <end position="224"/>
    </location>
</feature>
<gene>
    <name evidence="2" type="ORF">PCOR1329_LOCUS60995</name>
</gene>
<sequence>MAPKVDPSEEVAEGEEGRAQQQGGPHVPAPAFDPQTMTMKDYRRRVAIFKIRTRLPFARQAAELYAELKGDAWIHAEDLDPTELQNDEGVQVLLDFLADKFDDEKVMELGSELKTFFTRMRRDSGEYIRAYINRFDTQVSRLKRMQIEFPDQALAWLFMRWLGLPPDREAGVLNASQNKNELKPLQKQTLLNVKDARALDKHNPRRPAPMTPLAPRGPSARPRRWGAHITENAEEEDLDVYETQVDDDDLPEELLKEHEEAEAEVHKLEKMLARAKDRQTNAKQSRGFYHRDRLPGRGPGKGPGGKGSPGGGRGPGGKGSDRIEKLEARAHAHWNSNEKHIEKQALFINNHVLMTVAGSVNVIMATKEELLQQCGGKLLPDSCCAKSVGGQVWHDGIKMRLAKMVTNMSAVAFRKPGVSSLELGQTKSGYPSSEVLEFDRAHIFTMAPDVGPSETEIRHEIFLVGLQRDPKGPRANHVKSDPNHEEPSFNIMRDPNQYELNFNDCESDPNHCELNFRKPLEHPNVILKLSIPVHVRMPLSALGWIQGWGALGVSANKKCNTVALMRWKQIFKLVFLAIVMTRHPAVAIIFHNGRRYGQGGILEKQVKRCKDMIKKAVSFLTWQTTFLGTFLAKPLFSGGKAIVQDLCDVCNVKTDPSYDLMQIFAGGAVVAEEFSRAGLKVCEPIDQIYNYNLRSAQDRREILQLYRACRPKLLTLEYPCTLWTQLTRVNYRGEAKQQQLRRQRLRDRPLLDFVEEIGMMQLGSKRDTLFENSLTSEVFKQSQIKRLREHPRVQEVKVDMCQFNLRHQQSNGMVKKPTKLLVSNDSYVKRLSRQCDGRHQHHQLEGAHYTRKAGRRTREFAKAVLLAYQHSNMTYMMENGVYATGDLMDLMGGESDDWFYYENVGDFTEVPVKLPDGPDWSRVGRRRVVDLETDTVVQDCEKADITTDLMMPKLDRTAKLKIQLWYKPEPVAEDIGAKAIQFGPGSSECSSKDLAPLRQLRQNLGHPSNEDLARSLRFSGCRPEVVTSAKSLRCATCMSKVRKKIARPARFSHAADFNEQIGLDCFAIRDVDGQSWDFLSVVDLGATFHVVGMIESHRSEVLVKVFTQIWASWAGDLCFYYRQLTKGSIKKGTWLGPAVIAGKQGQNYWISHAGQLYIVSIADDSDQDTTTNSSFAVMLRGARAQSERLRKKLQDKDIAWKDIPEEHKSLYRKAIAEHWEEWKTFGSVEALSLGESQQAQTQNDSNRFLPSRFVVRGENDNLRTEANPVSVKAKTRLCAGGHRDPDLQTGALRTDAPTVTRTSSLLFFIMAARFDWSPVCADIMSALMQGEEQPRDKPLFMEQPPQGLRCPATEIEIADNRNLIGSLGWLATQTRPDLAAGVSMAQRVQNSPTVADLIETNRIVSEAKRYNETAIAIPKLQDELCILVFHDAAWANVDEPRDKVAGAAWWCRRRMRTAYASEAPKRLKTKSQSYDLFSVSLLALAQSDGGFDSAWLARQMAESLGARVGGVRVARRALQGQSEVASLSAPELAARCEALGAVLGEASNVEAAVASWPGLLALDPEAVQRSLHALQVVMDTATAQRAPPARPR</sequence>
<feature type="compositionally biased region" description="Basic and acidic residues" evidence="1">
    <location>
        <begin position="471"/>
        <end position="487"/>
    </location>
</feature>
<keyword evidence="3" id="KW-1185">Reference proteome</keyword>
<feature type="region of interest" description="Disordered" evidence="1">
    <location>
        <begin position="1"/>
        <end position="35"/>
    </location>
</feature>
<name>A0ABN9VVU2_9DINO</name>
<dbReference type="Proteomes" id="UP001189429">
    <property type="component" value="Unassembled WGS sequence"/>
</dbReference>
<accession>A0ABN9VVU2</accession>
<evidence type="ECO:0000313" key="2">
    <source>
        <dbReference type="EMBL" id="CAK0876699.1"/>
    </source>
</evidence>
<evidence type="ECO:0000313" key="3">
    <source>
        <dbReference type="Proteomes" id="UP001189429"/>
    </source>
</evidence>
<dbReference type="EMBL" id="CAUYUJ010017660">
    <property type="protein sequence ID" value="CAK0876699.1"/>
    <property type="molecule type" value="Genomic_DNA"/>
</dbReference>
<feature type="compositionally biased region" description="Gly residues" evidence="1">
    <location>
        <begin position="297"/>
        <end position="318"/>
    </location>
</feature>
<feature type="region of interest" description="Disordered" evidence="1">
    <location>
        <begin position="471"/>
        <end position="490"/>
    </location>
</feature>
<evidence type="ECO:0000256" key="1">
    <source>
        <dbReference type="SAM" id="MobiDB-lite"/>
    </source>
</evidence>